<feature type="domain" description="HAMP" evidence="13">
    <location>
        <begin position="107"/>
        <end position="160"/>
    </location>
</feature>
<dbReference type="OrthoDB" id="9757990at2"/>
<keyword evidence="7 14" id="KW-0418">Kinase</keyword>
<dbReference type="Pfam" id="PF02518">
    <property type="entry name" value="HATPase_c"/>
    <property type="match status" value="1"/>
</dbReference>
<dbReference type="SMART" id="SM00387">
    <property type="entry name" value="HATPase_c"/>
    <property type="match status" value="1"/>
</dbReference>
<dbReference type="GO" id="GO:0005886">
    <property type="term" value="C:plasma membrane"/>
    <property type="evidence" value="ECO:0007669"/>
    <property type="project" value="UniProtKB-SubCell"/>
</dbReference>
<name>A0A021VTX5_9CELL</name>
<keyword evidence="15" id="KW-1185">Reference proteome</keyword>
<evidence type="ECO:0000256" key="2">
    <source>
        <dbReference type="ARBA" id="ARBA00004236"/>
    </source>
</evidence>
<dbReference type="CDD" id="cd00082">
    <property type="entry name" value="HisKA"/>
    <property type="match status" value="1"/>
</dbReference>
<keyword evidence="8 11" id="KW-1133">Transmembrane helix</keyword>
<evidence type="ECO:0000256" key="6">
    <source>
        <dbReference type="ARBA" id="ARBA00022692"/>
    </source>
</evidence>
<dbReference type="PROSITE" id="PS50109">
    <property type="entry name" value="HIS_KIN"/>
    <property type="match status" value="1"/>
</dbReference>
<evidence type="ECO:0000313" key="14">
    <source>
        <dbReference type="EMBL" id="EYR63490.1"/>
    </source>
</evidence>
<reference evidence="14 15" key="1">
    <citation type="submission" date="2014-01" db="EMBL/GenBank/DDBJ databases">
        <title>Actinotalea ferrariae CF5-4.</title>
        <authorList>
            <person name="Chen F."/>
            <person name="Li Y."/>
            <person name="Wang G."/>
        </authorList>
    </citation>
    <scope>NUCLEOTIDE SEQUENCE [LARGE SCALE GENOMIC DNA]</scope>
    <source>
        <strain evidence="14 15">CF5-4</strain>
    </source>
</reference>
<dbReference type="SMART" id="SM00304">
    <property type="entry name" value="HAMP"/>
    <property type="match status" value="1"/>
</dbReference>
<dbReference type="FunFam" id="3.30.565.10:FF:000006">
    <property type="entry name" value="Sensor histidine kinase WalK"/>
    <property type="match status" value="1"/>
</dbReference>
<evidence type="ECO:0000313" key="15">
    <source>
        <dbReference type="Proteomes" id="UP000019753"/>
    </source>
</evidence>
<dbReference type="Gene3D" id="6.10.340.10">
    <property type="match status" value="1"/>
</dbReference>
<dbReference type="PANTHER" id="PTHR43547">
    <property type="entry name" value="TWO-COMPONENT HISTIDINE KINASE"/>
    <property type="match status" value="1"/>
</dbReference>
<feature type="region of interest" description="Disordered" evidence="10">
    <location>
        <begin position="1"/>
        <end position="21"/>
    </location>
</feature>
<dbReference type="InterPro" id="IPR036097">
    <property type="entry name" value="HisK_dim/P_sf"/>
</dbReference>
<dbReference type="InterPro" id="IPR003660">
    <property type="entry name" value="HAMP_dom"/>
</dbReference>
<evidence type="ECO:0000256" key="7">
    <source>
        <dbReference type="ARBA" id="ARBA00022777"/>
    </source>
</evidence>
<dbReference type="Gene3D" id="3.30.565.10">
    <property type="entry name" value="Histidine kinase-like ATPase, C-terminal domain"/>
    <property type="match status" value="1"/>
</dbReference>
<gene>
    <name evidence="14" type="ORF">N866_20160</name>
</gene>
<dbReference type="EC" id="2.7.13.3" evidence="3"/>
<dbReference type="SMART" id="SM00388">
    <property type="entry name" value="HisKA"/>
    <property type="match status" value="1"/>
</dbReference>
<dbReference type="InterPro" id="IPR004358">
    <property type="entry name" value="Sig_transdc_His_kin-like_C"/>
</dbReference>
<evidence type="ECO:0000256" key="8">
    <source>
        <dbReference type="ARBA" id="ARBA00022989"/>
    </source>
</evidence>
<dbReference type="CDD" id="cd00075">
    <property type="entry name" value="HATPase"/>
    <property type="match status" value="1"/>
</dbReference>
<dbReference type="SUPFAM" id="SSF47384">
    <property type="entry name" value="Homodimeric domain of signal transducing histidine kinase"/>
    <property type="match status" value="1"/>
</dbReference>
<dbReference type="RefSeq" id="WP_081802517.1">
    <property type="nucleotide sequence ID" value="NZ_AXCW01000089.1"/>
</dbReference>
<comment type="catalytic activity">
    <reaction evidence="1">
        <text>ATP + protein L-histidine = ADP + protein N-phospho-L-histidine.</text>
        <dbReference type="EC" id="2.7.13.3"/>
    </reaction>
</comment>
<sequence>MSAGPGAVVGPDTRPRNPGGARSGLTGRLLTALALVLVTAGVTAWLVAGVVGPPIFHEHMLRSDAGGTGSAVDHTEEAFLTAGALSLLIALGTAALVALGVSLFLTRRIGASLAQLTSAARLVAGGRFEARVPDPGMGPELDELAGAFNHMAARLDESEGLRRRLLSDVAHELRTPVATLSAQLESIEDGIVPLDAGTVQVLRDQGARLTRLAEDLAAVTRAESGDVRLDRSRQDPADLVASAAAAIGPRAEAAGVAVVVDVAPALPALDVDPERLAQVLGNLLDNAVRHTPAGGTVRLRAGTAGGRVELTVGDTGEGIDAQHLPHVFERFYRAEDARDRHSGGSGIGLAITKALVEAHGGTVRAASEGRGSGSTFVVSLPAAPATPAR</sequence>
<evidence type="ECO:0000256" key="5">
    <source>
        <dbReference type="ARBA" id="ARBA00022679"/>
    </source>
</evidence>
<dbReference type="Pfam" id="PF00672">
    <property type="entry name" value="HAMP"/>
    <property type="match status" value="1"/>
</dbReference>
<dbReference type="Gene3D" id="1.10.287.130">
    <property type="match status" value="1"/>
</dbReference>
<dbReference type="InterPro" id="IPR003661">
    <property type="entry name" value="HisK_dim/P_dom"/>
</dbReference>
<evidence type="ECO:0000256" key="10">
    <source>
        <dbReference type="SAM" id="MobiDB-lite"/>
    </source>
</evidence>
<feature type="transmembrane region" description="Helical" evidence="11">
    <location>
        <begin position="29"/>
        <end position="51"/>
    </location>
</feature>
<dbReference type="PANTHER" id="PTHR43547:SF2">
    <property type="entry name" value="HYBRID SIGNAL TRANSDUCTION HISTIDINE KINASE C"/>
    <property type="match status" value="1"/>
</dbReference>
<keyword evidence="6 11" id="KW-0812">Transmembrane</keyword>
<evidence type="ECO:0000256" key="1">
    <source>
        <dbReference type="ARBA" id="ARBA00000085"/>
    </source>
</evidence>
<dbReference type="GO" id="GO:0000155">
    <property type="term" value="F:phosphorelay sensor kinase activity"/>
    <property type="evidence" value="ECO:0007669"/>
    <property type="project" value="InterPro"/>
</dbReference>
<evidence type="ECO:0000256" key="9">
    <source>
        <dbReference type="ARBA" id="ARBA00023012"/>
    </source>
</evidence>
<dbReference type="InterPro" id="IPR003594">
    <property type="entry name" value="HATPase_dom"/>
</dbReference>
<feature type="domain" description="Histidine kinase" evidence="12">
    <location>
        <begin position="168"/>
        <end position="384"/>
    </location>
</feature>
<organism evidence="14 15">
    <name type="scientific">Actinotalea ferrariae CF5-4</name>
    <dbReference type="NCBI Taxonomy" id="948458"/>
    <lineage>
        <taxon>Bacteria</taxon>
        <taxon>Bacillati</taxon>
        <taxon>Actinomycetota</taxon>
        <taxon>Actinomycetes</taxon>
        <taxon>Micrococcales</taxon>
        <taxon>Cellulomonadaceae</taxon>
        <taxon>Actinotalea</taxon>
    </lineage>
</organism>
<dbReference type="Pfam" id="PF00512">
    <property type="entry name" value="HisKA"/>
    <property type="match status" value="1"/>
</dbReference>
<dbReference type="InterPro" id="IPR036890">
    <property type="entry name" value="HATPase_C_sf"/>
</dbReference>
<evidence type="ECO:0000256" key="11">
    <source>
        <dbReference type="SAM" id="Phobius"/>
    </source>
</evidence>
<feature type="transmembrane region" description="Helical" evidence="11">
    <location>
        <begin position="78"/>
        <end position="105"/>
    </location>
</feature>
<evidence type="ECO:0000259" key="13">
    <source>
        <dbReference type="PROSITE" id="PS50885"/>
    </source>
</evidence>
<protein>
    <recommendedName>
        <fullName evidence="3">histidine kinase</fullName>
        <ecNumber evidence="3">2.7.13.3</ecNumber>
    </recommendedName>
</protein>
<evidence type="ECO:0000256" key="4">
    <source>
        <dbReference type="ARBA" id="ARBA00022553"/>
    </source>
</evidence>
<comment type="caution">
    <text evidence="14">The sequence shown here is derived from an EMBL/GenBank/DDBJ whole genome shotgun (WGS) entry which is preliminary data.</text>
</comment>
<dbReference type="EMBL" id="AXCW01000089">
    <property type="protein sequence ID" value="EYR63490.1"/>
    <property type="molecule type" value="Genomic_DNA"/>
</dbReference>
<dbReference type="Proteomes" id="UP000019753">
    <property type="component" value="Unassembled WGS sequence"/>
</dbReference>
<evidence type="ECO:0000259" key="12">
    <source>
        <dbReference type="PROSITE" id="PS50109"/>
    </source>
</evidence>
<dbReference type="SUPFAM" id="SSF55874">
    <property type="entry name" value="ATPase domain of HSP90 chaperone/DNA topoisomerase II/histidine kinase"/>
    <property type="match status" value="1"/>
</dbReference>
<keyword evidence="11" id="KW-0472">Membrane</keyword>
<keyword evidence="9" id="KW-0902">Two-component regulatory system</keyword>
<dbReference type="PRINTS" id="PR00344">
    <property type="entry name" value="BCTRLSENSOR"/>
</dbReference>
<keyword evidence="5" id="KW-0808">Transferase</keyword>
<dbReference type="PROSITE" id="PS50885">
    <property type="entry name" value="HAMP"/>
    <property type="match status" value="1"/>
</dbReference>
<comment type="subcellular location">
    <subcellularLocation>
        <location evidence="2">Cell membrane</location>
    </subcellularLocation>
</comment>
<evidence type="ECO:0000256" key="3">
    <source>
        <dbReference type="ARBA" id="ARBA00012438"/>
    </source>
</evidence>
<keyword evidence="4" id="KW-0597">Phosphoprotein</keyword>
<dbReference type="SUPFAM" id="SSF158472">
    <property type="entry name" value="HAMP domain-like"/>
    <property type="match status" value="1"/>
</dbReference>
<dbReference type="InterPro" id="IPR005467">
    <property type="entry name" value="His_kinase_dom"/>
</dbReference>
<dbReference type="AlphaFoldDB" id="A0A021VTX5"/>
<accession>A0A021VTX5</accession>
<dbReference type="CDD" id="cd06225">
    <property type="entry name" value="HAMP"/>
    <property type="match status" value="1"/>
</dbReference>
<proteinExistence type="predicted"/>